<name>A0ABQ0UTB8_9MICO</name>
<protein>
    <submittedName>
        <fullName evidence="1">Uncharacterized protein</fullName>
    </submittedName>
</protein>
<comment type="caution">
    <text evidence="1">The sequence shown here is derived from an EMBL/GenBank/DDBJ whole genome shotgun (WGS) entry which is preliminary data.</text>
</comment>
<keyword evidence="2" id="KW-1185">Reference proteome</keyword>
<dbReference type="EMBL" id="BJUV01000052">
    <property type="protein sequence ID" value="GEK84702.1"/>
    <property type="molecule type" value="Genomic_DNA"/>
</dbReference>
<sequence length="87" mass="8939">MRKFGTLRAMKVWRHGGRSAMTGSGSVAGLGAAVRGGADITLLALGAAVESGEGSGDVHRASSSLDATARAIIRTRYGLNQCHQISQ</sequence>
<organism evidence="1 2">
    <name type="scientific">Frigoribacterium faeni</name>
    <dbReference type="NCBI Taxonomy" id="145483"/>
    <lineage>
        <taxon>Bacteria</taxon>
        <taxon>Bacillati</taxon>
        <taxon>Actinomycetota</taxon>
        <taxon>Actinomycetes</taxon>
        <taxon>Micrococcales</taxon>
        <taxon>Microbacteriaceae</taxon>
        <taxon>Frigoribacterium</taxon>
    </lineage>
</organism>
<gene>
    <name evidence="1" type="ORF">FFA01_30110</name>
</gene>
<reference evidence="1 2" key="1">
    <citation type="submission" date="2019-07" db="EMBL/GenBank/DDBJ databases">
        <title>Whole genome shotgun sequence of Frigoribacterium faeni NBRC 103066.</title>
        <authorList>
            <person name="Hosoyama A."/>
            <person name="Uohara A."/>
            <person name="Ohji S."/>
            <person name="Ichikawa N."/>
        </authorList>
    </citation>
    <scope>NUCLEOTIDE SEQUENCE [LARGE SCALE GENOMIC DNA]</scope>
    <source>
        <strain evidence="1 2">NBRC 103066</strain>
    </source>
</reference>
<evidence type="ECO:0000313" key="2">
    <source>
        <dbReference type="Proteomes" id="UP000321154"/>
    </source>
</evidence>
<proteinExistence type="predicted"/>
<dbReference type="Proteomes" id="UP000321154">
    <property type="component" value="Unassembled WGS sequence"/>
</dbReference>
<evidence type="ECO:0000313" key="1">
    <source>
        <dbReference type="EMBL" id="GEK84702.1"/>
    </source>
</evidence>
<accession>A0ABQ0UTB8</accession>